<gene>
    <name evidence="5" type="ORF">BFG57_13960</name>
</gene>
<dbReference type="InterPro" id="IPR011256">
    <property type="entry name" value="Reg_factor_effector_dom_sf"/>
</dbReference>
<dbReference type="PANTHER" id="PTHR40055:SF1">
    <property type="entry name" value="TRANSCRIPTIONAL REGULATOR YGIV-RELATED"/>
    <property type="match status" value="1"/>
</dbReference>
<name>A0A1E5LG46_9BACI</name>
<keyword evidence="3" id="KW-0804">Transcription</keyword>
<dbReference type="STRING" id="1305675.BFG57_13960"/>
<evidence type="ECO:0000256" key="1">
    <source>
        <dbReference type="ARBA" id="ARBA00023015"/>
    </source>
</evidence>
<evidence type="ECO:0000256" key="3">
    <source>
        <dbReference type="ARBA" id="ARBA00023163"/>
    </source>
</evidence>
<evidence type="ECO:0000313" key="5">
    <source>
        <dbReference type="EMBL" id="OEH93055.1"/>
    </source>
</evidence>
<dbReference type="Pfam" id="PF12833">
    <property type="entry name" value="HTH_18"/>
    <property type="match status" value="1"/>
</dbReference>
<sequence>MDSSISQSTRQEYISRINLVQDYIEKNFDQTFTLEELSDIAGFSKYHFHRIFSSFMNETLYHYITRQKLEKAANYLLHTPHKSITDIAYDLSFSNSAMFARSFKKHYGMSATTYRSMYSNNRKAGAVPPTYNEAVKTNEWRKSEMEMTYNVDVVDVEEMTVMYLRHVGAYSEFGKVFQEMISKLVTSASAKGLVNNFDIKLITIYHDNPNITEENKLRTSVCLVIPTDTNIDDDFGKMTIQSGKYAIGQFEIDNGTQHGDAWKYLYSEWLPQSGYQPDDRSSFEMYMNDPNTHPEKKHFIDIYLPVKPL</sequence>
<keyword evidence="1" id="KW-0805">Transcription regulation</keyword>
<dbReference type="InterPro" id="IPR029442">
    <property type="entry name" value="GyrI-like"/>
</dbReference>
<evidence type="ECO:0000256" key="2">
    <source>
        <dbReference type="ARBA" id="ARBA00023125"/>
    </source>
</evidence>
<dbReference type="SMART" id="SM00871">
    <property type="entry name" value="AraC_E_bind"/>
    <property type="match status" value="1"/>
</dbReference>
<dbReference type="OrthoDB" id="5337216at2"/>
<reference evidence="5 6" key="1">
    <citation type="submission" date="2016-08" db="EMBL/GenBank/DDBJ databases">
        <title>Genome of Bacillus solimangrovi GH2-4.</title>
        <authorList>
            <person name="Lim S."/>
            <person name="Kim B.-C."/>
        </authorList>
    </citation>
    <scope>NUCLEOTIDE SEQUENCE [LARGE SCALE GENOMIC DNA]</scope>
    <source>
        <strain evidence="5 6">GH2-4</strain>
    </source>
</reference>
<dbReference type="RefSeq" id="WP_069716956.1">
    <property type="nucleotide sequence ID" value="NZ_MJEH01000018.1"/>
</dbReference>
<dbReference type="EMBL" id="MJEH01000018">
    <property type="protein sequence ID" value="OEH93055.1"/>
    <property type="molecule type" value="Genomic_DNA"/>
</dbReference>
<dbReference type="GO" id="GO:0043565">
    <property type="term" value="F:sequence-specific DNA binding"/>
    <property type="evidence" value="ECO:0007669"/>
    <property type="project" value="InterPro"/>
</dbReference>
<dbReference type="AlphaFoldDB" id="A0A1E5LG46"/>
<organism evidence="5 6">
    <name type="scientific">Bacillus solimangrovi</name>
    <dbReference type="NCBI Taxonomy" id="1305675"/>
    <lineage>
        <taxon>Bacteria</taxon>
        <taxon>Bacillati</taxon>
        <taxon>Bacillota</taxon>
        <taxon>Bacilli</taxon>
        <taxon>Bacillales</taxon>
        <taxon>Bacillaceae</taxon>
        <taxon>Bacillus</taxon>
    </lineage>
</organism>
<dbReference type="Gene3D" id="3.20.80.10">
    <property type="entry name" value="Regulatory factor, effector binding domain"/>
    <property type="match status" value="1"/>
</dbReference>
<dbReference type="SUPFAM" id="SSF46689">
    <property type="entry name" value="Homeodomain-like"/>
    <property type="match status" value="2"/>
</dbReference>
<dbReference type="SMART" id="SM00342">
    <property type="entry name" value="HTH_ARAC"/>
    <property type="match status" value="1"/>
</dbReference>
<dbReference type="PROSITE" id="PS01124">
    <property type="entry name" value="HTH_ARAC_FAMILY_2"/>
    <property type="match status" value="1"/>
</dbReference>
<dbReference type="InterPro" id="IPR009057">
    <property type="entry name" value="Homeodomain-like_sf"/>
</dbReference>
<keyword evidence="2" id="KW-0238">DNA-binding</keyword>
<dbReference type="InterPro" id="IPR018060">
    <property type="entry name" value="HTH_AraC"/>
</dbReference>
<dbReference type="InterPro" id="IPR020449">
    <property type="entry name" value="Tscrpt_reg_AraC-type_HTH"/>
</dbReference>
<evidence type="ECO:0000259" key="4">
    <source>
        <dbReference type="PROSITE" id="PS01124"/>
    </source>
</evidence>
<dbReference type="Proteomes" id="UP000095209">
    <property type="component" value="Unassembled WGS sequence"/>
</dbReference>
<dbReference type="InterPro" id="IPR050908">
    <property type="entry name" value="SmbC-like"/>
</dbReference>
<comment type="caution">
    <text evidence="5">The sequence shown here is derived from an EMBL/GenBank/DDBJ whole genome shotgun (WGS) entry which is preliminary data.</text>
</comment>
<dbReference type="GO" id="GO:0003700">
    <property type="term" value="F:DNA-binding transcription factor activity"/>
    <property type="evidence" value="ECO:0007669"/>
    <property type="project" value="InterPro"/>
</dbReference>
<dbReference type="Pfam" id="PF06445">
    <property type="entry name" value="GyrI-like"/>
    <property type="match status" value="1"/>
</dbReference>
<proteinExistence type="predicted"/>
<protein>
    <recommendedName>
        <fullName evidence="4">HTH araC/xylS-type domain-containing protein</fullName>
    </recommendedName>
</protein>
<dbReference type="PRINTS" id="PR00032">
    <property type="entry name" value="HTHARAC"/>
</dbReference>
<dbReference type="PANTHER" id="PTHR40055">
    <property type="entry name" value="TRANSCRIPTIONAL REGULATOR YGIV-RELATED"/>
    <property type="match status" value="1"/>
</dbReference>
<accession>A0A1E5LG46</accession>
<keyword evidence="6" id="KW-1185">Reference proteome</keyword>
<dbReference type="InterPro" id="IPR010499">
    <property type="entry name" value="AraC_E-bd"/>
</dbReference>
<feature type="domain" description="HTH araC/xylS-type" evidence="4">
    <location>
        <begin position="18"/>
        <end position="117"/>
    </location>
</feature>
<evidence type="ECO:0000313" key="6">
    <source>
        <dbReference type="Proteomes" id="UP000095209"/>
    </source>
</evidence>
<dbReference type="SUPFAM" id="SSF55136">
    <property type="entry name" value="Probable bacterial effector-binding domain"/>
    <property type="match status" value="1"/>
</dbReference>
<dbReference type="Gene3D" id="1.10.10.60">
    <property type="entry name" value="Homeodomain-like"/>
    <property type="match status" value="2"/>
</dbReference>